<keyword evidence="3" id="KW-1185">Reference proteome</keyword>
<reference evidence="2 3" key="1">
    <citation type="submission" date="2019-03" db="EMBL/GenBank/DDBJ databases">
        <title>Genomic Encyclopedia of Type Strains, Phase IV (KMG-IV): sequencing the most valuable type-strain genomes for metagenomic binning, comparative biology and taxonomic classification.</title>
        <authorList>
            <person name="Goeker M."/>
        </authorList>
    </citation>
    <scope>NUCLEOTIDE SEQUENCE [LARGE SCALE GENOMIC DNA]</scope>
    <source>
        <strain evidence="2 3">DSM 15969</strain>
    </source>
</reference>
<proteinExistence type="predicted"/>
<keyword evidence="1" id="KW-0732">Signal</keyword>
<organism evidence="2 3">
    <name type="scientific">Anaerospora hongkongensis</name>
    <dbReference type="NCBI Taxonomy" id="244830"/>
    <lineage>
        <taxon>Bacteria</taxon>
        <taxon>Bacillati</taxon>
        <taxon>Bacillota</taxon>
        <taxon>Negativicutes</taxon>
        <taxon>Selenomonadales</taxon>
        <taxon>Sporomusaceae</taxon>
        <taxon>Anaerospora</taxon>
    </lineage>
</organism>
<comment type="caution">
    <text evidence="2">The sequence shown here is derived from an EMBL/GenBank/DDBJ whole genome shotgun (WGS) entry which is preliminary data.</text>
</comment>
<accession>A0A4R1PQ54</accession>
<evidence type="ECO:0008006" key="4">
    <source>
        <dbReference type="Google" id="ProtNLM"/>
    </source>
</evidence>
<name>A0A4R1PQ54_9FIRM</name>
<sequence length="182" mass="20774">MLVCLALLACTAVLAKSPDLWQITPEQKQSMQITLQKANEQIRQIKENDPHPAGAIHRRDEAKAIQSVRLTAIQEILNTMPPQQQTAWSEFLTQGKENRKSLMQELNLSQQQKLKLLSILENAKAAAWEAAADPALTVEDIQKHLRQQNQLAASQIRTILKPNQLNKYDNWKQNHGKIFWLL</sequence>
<feature type="chain" id="PRO_5020659054" description="LTXXQ motif family protein" evidence="1">
    <location>
        <begin position="16"/>
        <end position="182"/>
    </location>
</feature>
<dbReference type="EMBL" id="SLUI01000026">
    <property type="protein sequence ID" value="TCL31818.1"/>
    <property type="molecule type" value="Genomic_DNA"/>
</dbReference>
<dbReference type="AlphaFoldDB" id="A0A4R1PQ54"/>
<gene>
    <name evidence="2" type="ORF">EV210_12630</name>
</gene>
<protein>
    <recommendedName>
        <fullName evidence="4">LTXXQ motif family protein</fullName>
    </recommendedName>
</protein>
<feature type="signal peptide" evidence="1">
    <location>
        <begin position="1"/>
        <end position="15"/>
    </location>
</feature>
<dbReference type="Proteomes" id="UP000295063">
    <property type="component" value="Unassembled WGS sequence"/>
</dbReference>
<evidence type="ECO:0000313" key="3">
    <source>
        <dbReference type="Proteomes" id="UP000295063"/>
    </source>
</evidence>
<evidence type="ECO:0000313" key="2">
    <source>
        <dbReference type="EMBL" id="TCL31818.1"/>
    </source>
</evidence>
<evidence type="ECO:0000256" key="1">
    <source>
        <dbReference type="SAM" id="SignalP"/>
    </source>
</evidence>